<dbReference type="NCBIfam" id="TIGR00592">
    <property type="entry name" value="pol2"/>
    <property type="match status" value="1"/>
</dbReference>
<dbReference type="EC" id="2.7.7.7" evidence="11"/>
<feature type="non-terminal residue" evidence="15">
    <location>
        <position position="1"/>
    </location>
</feature>
<keyword evidence="9 11" id="KW-0238">DNA-binding</keyword>
<evidence type="ECO:0000256" key="9">
    <source>
        <dbReference type="ARBA" id="ARBA00023125"/>
    </source>
</evidence>
<accession>L1JXM3</accession>
<keyword evidence="8 11" id="KW-0239">DNA-directed DNA polymerase</keyword>
<dbReference type="Pfam" id="PF24055">
    <property type="entry name" value="POL3_N"/>
    <property type="match status" value="1"/>
</dbReference>
<evidence type="ECO:0000256" key="3">
    <source>
        <dbReference type="ARBA" id="ARBA00022695"/>
    </source>
</evidence>
<dbReference type="Gene3D" id="3.90.1600.10">
    <property type="entry name" value="Palm domain of DNA polymerase"/>
    <property type="match status" value="1"/>
</dbReference>
<reference evidence="16" key="3">
    <citation type="submission" date="2015-06" db="UniProtKB">
        <authorList>
            <consortium name="EnsemblProtists"/>
        </authorList>
    </citation>
    <scope>IDENTIFICATION</scope>
</reference>
<dbReference type="EnsemblProtists" id="EKX53301">
    <property type="protein sequence ID" value="EKX53301"/>
    <property type="gene ID" value="GUITHDRAFT_61015"/>
</dbReference>
<keyword evidence="7" id="KW-0269">Exonuclease</keyword>
<protein>
    <recommendedName>
        <fullName evidence="11">DNA polymerase</fullName>
        <ecNumber evidence="11">2.7.7.7</ecNumber>
    </recommendedName>
</protein>
<dbReference type="InterPro" id="IPR042087">
    <property type="entry name" value="DNA_pol_B_thumb"/>
</dbReference>
<keyword evidence="6" id="KW-0378">Hydrolase</keyword>
<evidence type="ECO:0000256" key="2">
    <source>
        <dbReference type="ARBA" id="ARBA00022679"/>
    </source>
</evidence>
<sequence length="910" mass="103381">FGVTQEGKSVHVAISGVLPYFFVNLPKALNEEECKVFLTKAIKKFESQASQNYGYSSYQISESCRIVNCSYVRRRSIWGYQRNESHYMQILCSNPETVKRAATIFRHWDASLDMQEIFPKGPIVFQTFESNVDPITRLTTDSNIVMSGWVQIPVNDLKWSDSRTRLSHCDIDVAAHFSKVQALPEKEDVSPFLIGSFDIECVPEGGRGFPDPSKPLDRCIQIGTIVYRFGDSKPLANIVYCLGSASVDDESIHIREFEREEDLLMAWQHLVVHELDLDLLTGHNIFKFDLNYIARRAQVLKLPEFFELGRMKGKYTAIKTTDSQSKAFGHNQFHYLPMTGRMQMDIYQVMTKQHKLSSYKLDSLAKHFLGMQKDDVSPKQIFEFQVKDASHRGIVAKYCAKDCELVYRLIERLDVLPQFLEMSKVTGVTMNDLNTRGQQIKVFTQIVREARASDFVIPDMRAAPTSRDDVQYQGAFVLPPQRGIYHEPIATLDFASLYPSIIRGDNLSYETLVQNECELDEDTPVSCIQEYTYKYVQHVEGILPRICKNLLTARKKAKKEMALTDDPIKKGLLNGKQLALKVSCNSVYGFTGAGRGMLPCLPIASSVTAIGQQMIKTTSQTVQENFNATVIYGDTDSVMVNFHCGEGPEALKKALELGQRAAKLVTSKFKPPNELEFEKVYMPYILYSKKRYAGQMYTSPDKPDKIDVKGLQVVRRDNSELQRDLMKNLIKTMVKEITQDELTCMDSGASKLEVLKSRISDLVRSYNQDLVQGKFPLEKYVISQSISKKGYEKTNAAGFKSAALGHVKLAERMEKREPGTGPVAGDRVHYIIVKEAPHLSHIKNRTIDGVTYAAKDWPPRHERCEDPTYVKEKNLTVDLAYYLENQLKNPVTSLLEPVYDKSEELFLEAE</sequence>
<comment type="similarity">
    <text evidence="1 11">Belongs to the DNA polymerase type-B family.</text>
</comment>
<dbReference type="OMA" id="DCCARES"/>
<evidence type="ECO:0000313" key="15">
    <source>
        <dbReference type="EMBL" id="EKX53301.1"/>
    </source>
</evidence>
<keyword evidence="17" id="KW-1185">Reference proteome</keyword>
<feature type="non-terminal residue" evidence="15">
    <location>
        <position position="910"/>
    </location>
</feature>
<dbReference type="GeneID" id="17310196"/>
<dbReference type="OrthoDB" id="2414538at2759"/>
<dbReference type="SMART" id="SM00486">
    <property type="entry name" value="POLBc"/>
    <property type="match status" value="1"/>
</dbReference>
<dbReference type="InterPro" id="IPR012337">
    <property type="entry name" value="RNaseH-like_sf"/>
</dbReference>
<evidence type="ECO:0000256" key="6">
    <source>
        <dbReference type="ARBA" id="ARBA00022801"/>
    </source>
</evidence>
<dbReference type="PANTHER" id="PTHR10322:SF23">
    <property type="entry name" value="DNA POLYMERASE DELTA CATALYTIC SUBUNIT"/>
    <property type="match status" value="1"/>
</dbReference>
<dbReference type="InterPro" id="IPR017964">
    <property type="entry name" value="DNA-dir_DNA_pol_B_CS"/>
</dbReference>
<evidence type="ECO:0000313" key="16">
    <source>
        <dbReference type="EnsemblProtists" id="EKX53301"/>
    </source>
</evidence>
<dbReference type="STRING" id="905079.L1JXM3"/>
<keyword evidence="4" id="KW-0540">Nuclease</keyword>
<keyword evidence="5" id="KW-0479">Metal-binding</keyword>
<evidence type="ECO:0000259" key="12">
    <source>
        <dbReference type="Pfam" id="PF00136"/>
    </source>
</evidence>
<dbReference type="GO" id="GO:0000166">
    <property type="term" value="F:nucleotide binding"/>
    <property type="evidence" value="ECO:0007669"/>
    <property type="project" value="InterPro"/>
</dbReference>
<organism evidence="15">
    <name type="scientific">Guillardia theta (strain CCMP2712)</name>
    <name type="common">Cryptophyte</name>
    <dbReference type="NCBI Taxonomy" id="905079"/>
    <lineage>
        <taxon>Eukaryota</taxon>
        <taxon>Cryptophyceae</taxon>
        <taxon>Pyrenomonadales</taxon>
        <taxon>Geminigeraceae</taxon>
        <taxon>Guillardia</taxon>
    </lineage>
</organism>
<dbReference type="eggNOG" id="KOG0969">
    <property type="taxonomic scope" value="Eukaryota"/>
</dbReference>
<feature type="domain" description="DNA polymerase delta/zeta catalytic subunit N-terminal" evidence="14">
    <location>
        <begin position="16"/>
        <end position="99"/>
    </location>
</feature>
<reference evidence="15 17" key="1">
    <citation type="journal article" date="2012" name="Nature">
        <title>Algal genomes reveal evolutionary mosaicism and the fate of nucleomorphs.</title>
        <authorList>
            <consortium name="DOE Joint Genome Institute"/>
            <person name="Curtis B.A."/>
            <person name="Tanifuji G."/>
            <person name="Burki F."/>
            <person name="Gruber A."/>
            <person name="Irimia M."/>
            <person name="Maruyama S."/>
            <person name="Arias M.C."/>
            <person name="Ball S.G."/>
            <person name="Gile G.H."/>
            <person name="Hirakawa Y."/>
            <person name="Hopkins J.F."/>
            <person name="Kuo A."/>
            <person name="Rensing S.A."/>
            <person name="Schmutz J."/>
            <person name="Symeonidi A."/>
            <person name="Elias M."/>
            <person name="Eveleigh R.J."/>
            <person name="Herman E.K."/>
            <person name="Klute M.J."/>
            <person name="Nakayama T."/>
            <person name="Obornik M."/>
            <person name="Reyes-Prieto A."/>
            <person name="Armbrust E.V."/>
            <person name="Aves S.J."/>
            <person name="Beiko R.G."/>
            <person name="Coutinho P."/>
            <person name="Dacks J.B."/>
            <person name="Durnford D.G."/>
            <person name="Fast N.M."/>
            <person name="Green B.R."/>
            <person name="Grisdale C.J."/>
            <person name="Hempel F."/>
            <person name="Henrissat B."/>
            <person name="Hoppner M.P."/>
            <person name="Ishida K."/>
            <person name="Kim E."/>
            <person name="Koreny L."/>
            <person name="Kroth P.G."/>
            <person name="Liu Y."/>
            <person name="Malik S.B."/>
            <person name="Maier U.G."/>
            <person name="McRose D."/>
            <person name="Mock T."/>
            <person name="Neilson J.A."/>
            <person name="Onodera N.T."/>
            <person name="Poole A.M."/>
            <person name="Pritham E.J."/>
            <person name="Richards T.A."/>
            <person name="Rocap G."/>
            <person name="Roy S.W."/>
            <person name="Sarai C."/>
            <person name="Schaack S."/>
            <person name="Shirato S."/>
            <person name="Slamovits C.H."/>
            <person name="Spencer D.F."/>
            <person name="Suzuki S."/>
            <person name="Worden A.Z."/>
            <person name="Zauner S."/>
            <person name="Barry K."/>
            <person name="Bell C."/>
            <person name="Bharti A.K."/>
            <person name="Crow J.A."/>
            <person name="Grimwood J."/>
            <person name="Kramer R."/>
            <person name="Lindquist E."/>
            <person name="Lucas S."/>
            <person name="Salamov A."/>
            <person name="McFadden G.I."/>
            <person name="Lane C.E."/>
            <person name="Keeling P.J."/>
            <person name="Gray M.W."/>
            <person name="Grigoriev I.V."/>
            <person name="Archibald J.M."/>
        </authorList>
    </citation>
    <scope>NUCLEOTIDE SEQUENCE</scope>
    <source>
        <strain evidence="15 17">CCMP2712</strain>
    </source>
</reference>
<dbReference type="Gene3D" id="1.10.132.60">
    <property type="entry name" value="DNA polymerase family B, C-terminal domain"/>
    <property type="match status" value="1"/>
</dbReference>
<evidence type="ECO:0000256" key="5">
    <source>
        <dbReference type="ARBA" id="ARBA00022723"/>
    </source>
</evidence>
<dbReference type="Gene3D" id="3.30.420.10">
    <property type="entry name" value="Ribonuclease H-like superfamily/Ribonuclease H"/>
    <property type="match status" value="1"/>
</dbReference>
<dbReference type="InterPro" id="IPR056435">
    <property type="entry name" value="DPOD/Z_N"/>
</dbReference>
<dbReference type="GO" id="GO:0006287">
    <property type="term" value="P:base-excision repair, gap-filling"/>
    <property type="evidence" value="ECO:0007669"/>
    <property type="project" value="TreeGrafter"/>
</dbReference>
<dbReference type="KEGG" id="gtt:GUITHDRAFT_61015"/>
<dbReference type="Proteomes" id="UP000011087">
    <property type="component" value="Unassembled WGS sequence"/>
</dbReference>
<dbReference type="PRINTS" id="PR00106">
    <property type="entry name" value="DNAPOLB"/>
</dbReference>
<dbReference type="GO" id="GO:0008296">
    <property type="term" value="F:3'-5'-DNA exonuclease activity"/>
    <property type="evidence" value="ECO:0007669"/>
    <property type="project" value="TreeGrafter"/>
</dbReference>
<proteinExistence type="inferred from homology"/>
<dbReference type="Pfam" id="PF03104">
    <property type="entry name" value="DNA_pol_B_exo1"/>
    <property type="match status" value="1"/>
</dbReference>
<dbReference type="GO" id="GO:0045004">
    <property type="term" value="P:DNA replication proofreading"/>
    <property type="evidence" value="ECO:0007669"/>
    <property type="project" value="TreeGrafter"/>
</dbReference>
<dbReference type="PaxDb" id="55529-EKX53301"/>
<dbReference type="SUPFAM" id="SSF53098">
    <property type="entry name" value="Ribonuclease H-like"/>
    <property type="match status" value="1"/>
</dbReference>
<dbReference type="PANTHER" id="PTHR10322">
    <property type="entry name" value="DNA POLYMERASE CATALYTIC SUBUNIT"/>
    <property type="match status" value="1"/>
</dbReference>
<evidence type="ECO:0000256" key="11">
    <source>
        <dbReference type="RuleBase" id="RU000442"/>
    </source>
</evidence>
<keyword evidence="11" id="KW-0235">DNA replication</keyword>
<dbReference type="AlphaFoldDB" id="L1JXM3"/>
<dbReference type="GO" id="GO:0003677">
    <property type="term" value="F:DNA binding"/>
    <property type="evidence" value="ECO:0007669"/>
    <property type="project" value="UniProtKB-KW"/>
</dbReference>
<dbReference type="GO" id="GO:0046872">
    <property type="term" value="F:metal ion binding"/>
    <property type="evidence" value="ECO:0007669"/>
    <property type="project" value="UniProtKB-KW"/>
</dbReference>
<dbReference type="GO" id="GO:0043625">
    <property type="term" value="C:delta DNA polymerase complex"/>
    <property type="evidence" value="ECO:0007669"/>
    <property type="project" value="TreeGrafter"/>
</dbReference>
<dbReference type="InterPro" id="IPR023211">
    <property type="entry name" value="DNA_pol_palm_dom_sf"/>
</dbReference>
<dbReference type="Gene3D" id="3.30.342.10">
    <property type="entry name" value="DNA Polymerase, chain B, domain 1"/>
    <property type="match status" value="1"/>
</dbReference>
<dbReference type="InterPro" id="IPR043502">
    <property type="entry name" value="DNA/RNA_pol_sf"/>
</dbReference>
<evidence type="ECO:0000259" key="13">
    <source>
        <dbReference type="Pfam" id="PF03104"/>
    </source>
</evidence>
<dbReference type="SUPFAM" id="SSF56672">
    <property type="entry name" value="DNA/RNA polymerases"/>
    <property type="match status" value="1"/>
</dbReference>
<dbReference type="EMBL" id="JH992970">
    <property type="protein sequence ID" value="EKX53301.1"/>
    <property type="molecule type" value="Genomic_DNA"/>
</dbReference>
<evidence type="ECO:0000313" key="17">
    <source>
        <dbReference type="Proteomes" id="UP000011087"/>
    </source>
</evidence>
<dbReference type="InterPro" id="IPR006133">
    <property type="entry name" value="DNA-dir_DNA_pol_B_exonuc"/>
</dbReference>
<evidence type="ECO:0000256" key="4">
    <source>
        <dbReference type="ARBA" id="ARBA00022722"/>
    </source>
</evidence>
<dbReference type="Gene3D" id="1.10.287.690">
    <property type="entry name" value="Helix hairpin bin"/>
    <property type="match status" value="1"/>
</dbReference>
<dbReference type="Pfam" id="PF00136">
    <property type="entry name" value="DNA_pol_B"/>
    <property type="match status" value="1"/>
</dbReference>
<evidence type="ECO:0000256" key="1">
    <source>
        <dbReference type="ARBA" id="ARBA00005755"/>
    </source>
</evidence>
<name>L1JXM3_GUITC</name>
<dbReference type="HOGENOM" id="CLU_000203_2_0_1"/>
<dbReference type="InterPro" id="IPR006172">
    <property type="entry name" value="DNA-dir_DNA_pol_B"/>
</dbReference>
<dbReference type="InterPro" id="IPR036397">
    <property type="entry name" value="RNaseH_sf"/>
</dbReference>
<feature type="domain" description="DNA-directed DNA polymerase family B multifunctional" evidence="12">
    <location>
        <begin position="429"/>
        <end position="897"/>
    </location>
</feature>
<dbReference type="PROSITE" id="PS00116">
    <property type="entry name" value="DNA_POLYMERASE_B"/>
    <property type="match status" value="1"/>
</dbReference>
<evidence type="ECO:0000259" key="14">
    <source>
        <dbReference type="Pfam" id="PF24055"/>
    </source>
</evidence>
<evidence type="ECO:0000256" key="7">
    <source>
        <dbReference type="ARBA" id="ARBA00022839"/>
    </source>
</evidence>
<dbReference type="InterPro" id="IPR050240">
    <property type="entry name" value="DNA_pol_type-B"/>
</dbReference>
<feature type="domain" description="DNA-directed DNA polymerase family B exonuclease" evidence="13">
    <location>
        <begin position="126"/>
        <end position="363"/>
    </location>
</feature>
<gene>
    <name evidence="15" type="primary">POLD1</name>
    <name evidence="15" type="ORF">GUITHDRAFT_61015</name>
</gene>
<comment type="catalytic activity">
    <reaction evidence="10 11">
        <text>DNA(n) + a 2'-deoxyribonucleoside 5'-triphosphate = DNA(n+1) + diphosphate</text>
        <dbReference type="Rhea" id="RHEA:22508"/>
        <dbReference type="Rhea" id="RHEA-COMP:17339"/>
        <dbReference type="Rhea" id="RHEA-COMP:17340"/>
        <dbReference type="ChEBI" id="CHEBI:33019"/>
        <dbReference type="ChEBI" id="CHEBI:61560"/>
        <dbReference type="ChEBI" id="CHEBI:173112"/>
        <dbReference type="EC" id="2.7.7.7"/>
    </reaction>
</comment>
<reference evidence="17" key="2">
    <citation type="submission" date="2012-11" db="EMBL/GenBank/DDBJ databases">
        <authorList>
            <person name="Kuo A."/>
            <person name="Curtis B.A."/>
            <person name="Tanifuji G."/>
            <person name="Burki F."/>
            <person name="Gruber A."/>
            <person name="Irimia M."/>
            <person name="Maruyama S."/>
            <person name="Arias M.C."/>
            <person name="Ball S.G."/>
            <person name="Gile G.H."/>
            <person name="Hirakawa Y."/>
            <person name="Hopkins J.F."/>
            <person name="Rensing S.A."/>
            <person name="Schmutz J."/>
            <person name="Symeonidi A."/>
            <person name="Elias M."/>
            <person name="Eveleigh R.J."/>
            <person name="Herman E.K."/>
            <person name="Klute M.J."/>
            <person name="Nakayama T."/>
            <person name="Obornik M."/>
            <person name="Reyes-Prieto A."/>
            <person name="Armbrust E.V."/>
            <person name="Aves S.J."/>
            <person name="Beiko R.G."/>
            <person name="Coutinho P."/>
            <person name="Dacks J.B."/>
            <person name="Durnford D.G."/>
            <person name="Fast N.M."/>
            <person name="Green B.R."/>
            <person name="Grisdale C."/>
            <person name="Hempe F."/>
            <person name="Henrissat B."/>
            <person name="Hoppner M.P."/>
            <person name="Ishida K.-I."/>
            <person name="Kim E."/>
            <person name="Koreny L."/>
            <person name="Kroth P.G."/>
            <person name="Liu Y."/>
            <person name="Malik S.-B."/>
            <person name="Maier U.G."/>
            <person name="McRose D."/>
            <person name="Mock T."/>
            <person name="Neilson J.A."/>
            <person name="Onodera N.T."/>
            <person name="Poole A.M."/>
            <person name="Pritham E.J."/>
            <person name="Richards T.A."/>
            <person name="Rocap G."/>
            <person name="Roy S.W."/>
            <person name="Sarai C."/>
            <person name="Schaack S."/>
            <person name="Shirato S."/>
            <person name="Slamovits C.H."/>
            <person name="Spencer D.F."/>
            <person name="Suzuki S."/>
            <person name="Worden A.Z."/>
            <person name="Zauner S."/>
            <person name="Barry K."/>
            <person name="Bell C."/>
            <person name="Bharti A.K."/>
            <person name="Crow J.A."/>
            <person name="Grimwood J."/>
            <person name="Kramer R."/>
            <person name="Lindquist E."/>
            <person name="Lucas S."/>
            <person name="Salamov A."/>
            <person name="McFadden G.I."/>
            <person name="Lane C.E."/>
            <person name="Keeling P.J."/>
            <person name="Gray M.W."/>
            <person name="Grigoriev I.V."/>
            <person name="Archibald J.M."/>
        </authorList>
    </citation>
    <scope>NUCLEOTIDE SEQUENCE</scope>
    <source>
        <strain evidence="17">CCMP2712</strain>
    </source>
</reference>
<keyword evidence="3 11" id="KW-0548">Nucleotidyltransferase</keyword>
<keyword evidence="2 11" id="KW-0808">Transferase</keyword>
<dbReference type="InterPro" id="IPR006134">
    <property type="entry name" value="DNA-dir_DNA_pol_B_multi_dom"/>
</dbReference>
<dbReference type="RefSeq" id="XP_005840281.1">
    <property type="nucleotide sequence ID" value="XM_005840224.1"/>
</dbReference>
<evidence type="ECO:0000256" key="10">
    <source>
        <dbReference type="ARBA" id="ARBA00049244"/>
    </source>
</evidence>
<dbReference type="GO" id="GO:0003887">
    <property type="term" value="F:DNA-directed DNA polymerase activity"/>
    <property type="evidence" value="ECO:0007669"/>
    <property type="project" value="UniProtKB-KW"/>
</dbReference>
<evidence type="ECO:0000256" key="8">
    <source>
        <dbReference type="ARBA" id="ARBA00022932"/>
    </source>
</evidence>
<dbReference type="GO" id="GO:0006297">
    <property type="term" value="P:nucleotide-excision repair, DNA gap filling"/>
    <property type="evidence" value="ECO:0007669"/>
    <property type="project" value="TreeGrafter"/>
</dbReference>